<feature type="region of interest" description="Disordered" evidence="1">
    <location>
        <begin position="85"/>
        <end position="112"/>
    </location>
</feature>
<evidence type="ECO:0000313" key="2">
    <source>
        <dbReference type="EMBL" id="KOF73964.1"/>
    </source>
</evidence>
<evidence type="ECO:0000256" key="1">
    <source>
        <dbReference type="SAM" id="MobiDB-lite"/>
    </source>
</evidence>
<dbReference type="AlphaFoldDB" id="A0A0L8GAS2"/>
<dbReference type="EMBL" id="KQ422909">
    <property type="protein sequence ID" value="KOF73964.1"/>
    <property type="molecule type" value="Genomic_DNA"/>
</dbReference>
<name>A0A0L8GAS2_OCTBM</name>
<sequence length="234" mass="27288">MSIEPYLLLCIIFLMFKEDSTKLVRVNGVQVANSHSKRVTIGDRSRVISKNDSHSRYQKRIFNKTFLSQIVQSKRGETFKQREVKEHFEQSRRHHESNELNHFPSNDRKNQRNETGDLAMVDMLWSVLKRGKMLGHIEEEIREFEDPASYWSLLNEVMSEGELFVEIGGCRTAYRVAMDWRNRHSSIIALLFREMYTRVSHFYVLVSLLLYSLGPTWEPLGGLLGSASSPLYGR</sequence>
<organism evidence="2">
    <name type="scientific">Octopus bimaculoides</name>
    <name type="common">California two-spotted octopus</name>
    <dbReference type="NCBI Taxonomy" id="37653"/>
    <lineage>
        <taxon>Eukaryota</taxon>
        <taxon>Metazoa</taxon>
        <taxon>Spiralia</taxon>
        <taxon>Lophotrochozoa</taxon>
        <taxon>Mollusca</taxon>
        <taxon>Cephalopoda</taxon>
        <taxon>Coleoidea</taxon>
        <taxon>Octopodiformes</taxon>
        <taxon>Octopoda</taxon>
        <taxon>Incirrata</taxon>
        <taxon>Octopodidae</taxon>
        <taxon>Octopus</taxon>
    </lineage>
</organism>
<gene>
    <name evidence="2" type="ORF">OCBIM_22037030mg</name>
</gene>
<reference evidence="2" key="1">
    <citation type="submission" date="2015-07" db="EMBL/GenBank/DDBJ databases">
        <title>MeaNS - Measles Nucleotide Surveillance Program.</title>
        <authorList>
            <person name="Tran T."/>
            <person name="Druce J."/>
        </authorList>
    </citation>
    <scope>NUCLEOTIDE SEQUENCE</scope>
    <source>
        <strain evidence="2">UCB-OBI-ISO-001</strain>
        <tissue evidence="2">Gonad</tissue>
    </source>
</reference>
<proteinExistence type="predicted"/>
<accession>A0A0L8GAS2</accession>
<dbReference type="OrthoDB" id="6142675at2759"/>
<protein>
    <submittedName>
        <fullName evidence="2">Uncharacterized protein</fullName>
    </submittedName>
</protein>